<keyword evidence="5" id="KW-1185">Reference proteome</keyword>
<proteinExistence type="predicted"/>
<protein>
    <recommendedName>
        <fullName evidence="1">chorismate mutase</fullName>
        <ecNumber evidence="1">5.4.99.5</ecNumber>
    </recommendedName>
</protein>
<evidence type="ECO:0000256" key="1">
    <source>
        <dbReference type="ARBA" id="ARBA00012404"/>
    </source>
</evidence>
<dbReference type="SMART" id="SM00830">
    <property type="entry name" value="CM_2"/>
    <property type="match status" value="1"/>
</dbReference>
<evidence type="ECO:0000256" key="2">
    <source>
        <dbReference type="ARBA" id="ARBA00023235"/>
    </source>
</evidence>
<evidence type="ECO:0000259" key="3">
    <source>
        <dbReference type="PROSITE" id="PS51168"/>
    </source>
</evidence>
<dbReference type="InterPro" id="IPR002701">
    <property type="entry name" value="CM_II_prokaryot"/>
</dbReference>
<reference evidence="4 5" key="1">
    <citation type="submission" date="2019-02" db="EMBL/GenBank/DDBJ databases">
        <title>Marinobacter halodurans sp. nov., a marine bacterium isolated from sea tidal flat.</title>
        <authorList>
            <person name="Yoo Y."/>
            <person name="Lee D.W."/>
            <person name="Kim B.S."/>
            <person name="Kim J.-J."/>
        </authorList>
    </citation>
    <scope>NUCLEOTIDE SEQUENCE [LARGE SCALE GENOMIC DNA]</scope>
    <source>
        <strain evidence="4 5">YJ-S3-2</strain>
    </source>
</reference>
<dbReference type="Proteomes" id="UP000313645">
    <property type="component" value="Unassembled WGS sequence"/>
</dbReference>
<evidence type="ECO:0000313" key="4">
    <source>
        <dbReference type="EMBL" id="TBW47409.1"/>
    </source>
</evidence>
<evidence type="ECO:0000313" key="5">
    <source>
        <dbReference type="Proteomes" id="UP000313645"/>
    </source>
</evidence>
<dbReference type="EMBL" id="SJDL01000071">
    <property type="protein sequence ID" value="TBW47409.1"/>
    <property type="molecule type" value="Genomic_DNA"/>
</dbReference>
<dbReference type="SUPFAM" id="SSF48600">
    <property type="entry name" value="Chorismate mutase II"/>
    <property type="match status" value="1"/>
</dbReference>
<dbReference type="Gene3D" id="1.20.59.10">
    <property type="entry name" value="Chorismate mutase"/>
    <property type="match status" value="1"/>
</dbReference>
<dbReference type="InterPro" id="IPR036979">
    <property type="entry name" value="CM_dom_sf"/>
</dbReference>
<dbReference type="InterPro" id="IPR051331">
    <property type="entry name" value="Chorismate_mutase-related"/>
</dbReference>
<dbReference type="PANTHER" id="PTHR38041">
    <property type="entry name" value="CHORISMATE MUTASE"/>
    <property type="match status" value="1"/>
</dbReference>
<dbReference type="Pfam" id="PF01817">
    <property type="entry name" value="CM_2"/>
    <property type="match status" value="1"/>
</dbReference>
<accession>A0ABY1ZG16</accession>
<dbReference type="PROSITE" id="PS51168">
    <property type="entry name" value="CHORISMATE_MUT_2"/>
    <property type="match status" value="1"/>
</dbReference>
<keyword evidence="2" id="KW-0413">Isomerase</keyword>
<gene>
    <name evidence="4" type="ORF">EZI54_22835</name>
</gene>
<dbReference type="InterPro" id="IPR036263">
    <property type="entry name" value="Chorismate_II_sf"/>
</dbReference>
<sequence>MINQASNKNYTHLITTPQECLPVNHDELLQDLRGSLDSIDNEICEGISRRLKIIKEIGEVKKEHNIPIMQNHRVDFVLDKAKSFGEMHNVNPQFLVRVFELFIEEACKIEDKVIEQEE</sequence>
<organism evidence="4 5">
    <name type="scientific">Marinobacter halodurans</name>
    <dbReference type="NCBI Taxonomy" id="2528979"/>
    <lineage>
        <taxon>Bacteria</taxon>
        <taxon>Pseudomonadati</taxon>
        <taxon>Pseudomonadota</taxon>
        <taxon>Gammaproteobacteria</taxon>
        <taxon>Pseudomonadales</taxon>
        <taxon>Marinobacteraceae</taxon>
        <taxon>Marinobacter</taxon>
    </lineage>
</organism>
<dbReference type="EC" id="5.4.99.5" evidence="1"/>
<name>A0ABY1ZG16_9GAMM</name>
<comment type="caution">
    <text evidence="4">The sequence shown here is derived from an EMBL/GenBank/DDBJ whole genome shotgun (WGS) entry which is preliminary data.</text>
</comment>
<dbReference type="PANTHER" id="PTHR38041:SF1">
    <property type="entry name" value="CHORISMATE MUTASE"/>
    <property type="match status" value="1"/>
</dbReference>
<feature type="domain" description="Chorismate mutase" evidence="3">
    <location>
        <begin position="23"/>
        <end position="114"/>
    </location>
</feature>